<name>A0A0A9AG68_ARUDO</name>
<reference evidence="2" key="1">
    <citation type="submission" date="2014-09" db="EMBL/GenBank/DDBJ databases">
        <authorList>
            <person name="Magalhaes I.L.F."/>
            <person name="Oliveira U."/>
            <person name="Santos F.R."/>
            <person name="Vidigal T.H.D.A."/>
            <person name="Brescovit A.D."/>
            <person name="Santos A.J."/>
        </authorList>
    </citation>
    <scope>NUCLEOTIDE SEQUENCE</scope>
    <source>
        <tissue evidence="2">Shoot tissue taken approximately 20 cm above the soil surface</tissue>
    </source>
</reference>
<dbReference type="AlphaFoldDB" id="A0A0A9AG68"/>
<sequence>MTRNLLSGSMLCRQGIKLVFESNKVVLTRYGSFVGKGYDCEGMFHISIIDNSANIFYSSYSNKNIDLWHSRLCHVNNEAIVRLSKMDIIPTYNYDKNRKCEVCVCKLSNPESRFIRLRGGTPHHLS</sequence>
<dbReference type="EMBL" id="GBRH01249007">
    <property type="protein sequence ID" value="JAD48888.1"/>
    <property type="molecule type" value="Transcribed_RNA"/>
</dbReference>
<proteinExistence type="predicted"/>
<organism evidence="2">
    <name type="scientific">Arundo donax</name>
    <name type="common">Giant reed</name>
    <name type="synonym">Donax arundinaceus</name>
    <dbReference type="NCBI Taxonomy" id="35708"/>
    <lineage>
        <taxon>Eukaryota</taxon>
        <taxon>Viridiplantae</taxon>
        <taxon>Streptophyta</taxon>
        <taxon>Embryophyta</taxon>
        <taxon>Tracheophyta</taxon>
        <taxon>Spermatophyta</taxon>
        <taxon>Magnoliopsida</taxon>
        <taxon>Liliopsida</taxon>
        <taxon>Poales</taxon>
        <taxon>Poaceae</taxon>
        <taxon>PACMAD clade</taxon>
        <taxon>Arundinoideae</taxon>
        <taxon>Arundineae</taxon>
        <taxon>Arundo</taxon>
    </lineage>
</organism>
<accession>A0A0A9AG68</accession>
<dbReference type="InterPro" id="IPR025724">
    <property type="entry name" value="GAG-pre-integrase_dom"/>
</dbReference>
<feature type="domain" description="GAG-pre-integrase" evidence="1">
    <location>
        <begin position="42"/>
        <end position="104"/>
    </location>
</feature>
<evidence type="ECO:0000313" key="2">
    <source>
        <dbReference type="EMBL" id="JAD48888.1"/>
    </source>
</evidence>
<evidence type="ECO:0000259" key="1">
    <source>
        <dbReference type="Pfam" id="PF13976"/>
    </source>
</evidence>
<dbReference type="Pfam" id="PF13976">
    <property type="entry name" value="gag_pre-integrs"/>
    <property type="match status" value="1"/>
</dbReference>
<reference evidence="2" key="2">
    <citation type="journal article" date="2015" name="Data Brief">
        <title>Shoot transcriptome of the giant reed, Arundo donax.</title>
        <authorList>
            <person name="Barrero R.A."/>
            <person name="Guerrero F.D."/>
            <person name="Moolhuijzen P."/>
            <person name="Goolsby J.A."/>
            <person name="Tidwell J."/>
            <person name="Bellgard S.E."/>
            <person name="Bellgard M.I."/>
        </authorList>
    </citation>
    <scope>NUCLEOTIDE SEQUENCE</scope>
    <source>
        <tissue evidence="2">Shoot tissue taken approximately 20 cm above the soil surface</tissue>
    </source>
</reference>
<protein>
    <recommendedName>
        <fullName evidence="1">GAG-pre-integrase domain-containing protein</fullName>
    </recommendedName>
</protein>